<dbReference type="PANTHER" id="PTHR46237">
    <property type="entry name" value="CYTOCHROME B5 REDUCTASE 4 FAMILY MEMBER"/>
    <property type="match status" value="1"/>
</dbReference>
<keyword evidence="7" id="KW-0812">Transmembrane</keyword>
<dbReference type="Pfam" id="PF00970">
    <property type="entry name" value="FAD_binding_6"/>
    <property type="match status" value="1"/>
</dbReference>
<dbReference type="Gene3D" id="2.40.30.10">
    <property type="entry name" value="Translation factors"/>
    <property type="match status" value="1"/>
</dbReference>
<keyword evidence="2" id="KW-0349">Heme</keyword>
<dbReference type="PROSITE" id="PS51384">
    <property type="entry name" value="FAD_FR"/>
    <property type="match status" value="1"/>
</dbReference>
<keyword evidence="4" id="KW-0560">Oxidoreductase</keyword>
<dbReference type="InterPro" id="IPR008978">
    <property type="entry name" value="HSP20-like_chaperone"/>
</dbReference>
<dbReference type="AlphaFoldDB" id="A0AA38I0J1"/>
<evidence type="ECO:0000259" key="9">
    <source>
        <dbReference type="PROSITE" id="PS51384"/>
    </source>
</evidence>
<dbReference type="GO" id="GO:0004128">
    <property type="term" value="F:cytochrome-b5 reductase activity, acting on NAD(P)H"/>
    <property type="evidence" value="ECO:0007669"/>
    <property type="project" value="TreeGrafter"/>
</dbReference>
<evidence type="ECO:0000256" key="6">
    <source>
        <dbReference type="SAM" id="MobiDB-lite"/>
    </source>
</evidence>
<dbReference type="Pfam" id="PF00173">
    <property type="entry name" value="Cyt-b5"/>
    <property type="match status" value="1"/>
</dbReference>
<evidence type="ECO:0000313" key="12">
    <source>
        <dbReference type="Proteomes" id="UP001168821"/>
    </source>
</evidence>
<keyword evidence="5" id="KW-0408">Iron</keyword>
<dbReference type="CDD" id="cd06183">
    <property type="entry name" value="cyt_b5_reduct_like"/>
    <property type="match status" value="1"/>
</dbReference>
<dbReference type="SMART" id="SM01117">
    <property type="entry name" value="Cyt-b5"/>
    <property type="match status" value="1"/>
</dbReference>
<dbReference type="PROSITE" id="PS50255">
    <property type="entry name" value="CYTOCHROME_B5_2"/>
    <property type="match status" value="1"/>
</dbReference>
<feature type="domain" description="Cytochrome b5 heme-binding" evidence="8">
    <location>
        <begin position="69"/>
        <end position="145"/>
    </location>
</feature>
<dbReference type="SUPFAM" id="SSF52343">
    <property type="entry name" value="Ferredoxin reductase-like, C-terminal NADP-linked domain"/>
    <property type="match status" value="1"/>
</dbReference>
<dbReference type="InterPro" id="IPR017938">
    <property type="entry name" value="Riboflavin_synthase-like_b-brl"/>
</dbReference>
<evidence type="ECO:0000259" key="8">
    <source>
        <dbReference type="PROSITE" id="PS50255"/>
    </source>
</evidence>
<dbReference type="GO" id="GO:0020037">
    <property type="term" value="F:heme binding"/>
    <property type="evidence" value="ECO:0007669"/>
    <property type="project" value="InterPro"/>
</dbReference>
<comment type="similarity">
    <text evidence="1">Belongs to the flavoprotein pyridine nucleotide cytochrome reductase family.</text>
</comment>
<dbReference type="SUPFAM" id="SSF49764">
    <property type="entry name" value="HSP20-like chaperones"/>
    <property type="match status" value="1"/>
</dbReference>
<dbReference type="GO" id="GO:0046872">
    <property type="term" value="F:metal ion binding"/>
    <property type="evidence" value="ECO:0007669"/>
    <property type="project" value="UniProtKB-KW"/>
</dbReference>
<evidence type="ECO:0000256" key="4">
    <source>
        <dbReference type="ARBA" id="ARBA00023002"/>
    </source>
</evidence>
<evidence type="ECO:0000256" key="1">
    <source>
        <dbReference type="ARBA" id="ARBA00006105"/>
    </source>
</evidence>
<feature type="transmembrane region" description="Helical" evidence="7">
    <location>
        <begin position="416"/>
        <end position="436"/>
    </location>
</feature>
<evidence type="ECO:0000256" key="2">
    <source>
        <dbReference type="ARBA" id="ARBA00022617"/>
    </source>
</evidence>
<dbReference type="Proteomes" id="UP001168821">
    <property type="component" value="Unassembled WGS sequence"/>
</dbReference>
<dbReference type="Pfam" id="PF00175">
    <property type="entry name" value="NAD_binding_1"/>
    <property type="match status" value="1"/>
</dbReference>
<comment type="caution">
    <text evidence="10">The sequence shown here is derived from an EMBL/GenBank/DDBJ whole genome shotgun (WGS) entry which is preliminary data.</text>
</comment>
<evidence type="ECO:0000256" key="5">
    <source>
        <dbReference type="ARBA" id="ARBA00023004"/>
    </source>
</evidence>
<dbReference type="InterPro" id="IPR036400">
    <property type="entry name" value="Cyt_B5-like_heme/steroid_sf"/>
</dbReference>
<dbReference type="FunFam" id="3.40.50.80:FF:000021">
    <property type="entry name" value="Cytochrome b5 reductase 4"/>
    <property type="match status" value="1"/>
</dbReference>
<dbReference type="SUPFAM" id="SSF55856">
    <property type="entry name" value="Cytochrome b5-like heme/steroid binding domain"/>
    <property type="match status" value="1"/>
</dbReference>
<sequence>MLLEMQAANERSGIRDMMDLRSWVRGGGESNRGNLRNKYALAPGHSLMDWIRLGSSGKDLTGVGPQAGHLSVTPTELALHNKETDAWLCIRGRVYNVTAYLPFHPGGPEQLMRGAGRDATALFEEVHPWVNFDQILSKCYVGRLKTHVEFEPEEVFKSQKAPREPPPPDALNVAPKAPNEETVKNATTKEPILLPKFDWIQKLDYITIIFYTGNFSNPLIEANRVDERTFHISLSYKNTVFENEILFSDKVNWPCQFRVGYETGKVEMVYKKCQGSIWENFGVLKQTSKSRTNSLVEARLKCRVVNKVKVNHNTVLVEMERMDGNKSIVPLGKHVKVFASIKGQELVRSYTPVPNSLFTTFRNQPYTTDTVCLMVKRYPDGNVSNVLGDSLTGDTIIISKPLGSFNLHSIEKRETFIILAAGTGITPMFSVILFLLERRIRKCQHLRLLFFNKTPDDILFRSQFDELQTQDPRFKIFNILSQPDGSWAGLKGHISRSFLEETIADHLRDTTYVKSDIYFMVCGPTIFTTLTHQLFKDLEFKDDQVHVFLG</sequence>
<dbReference type="InterPro" id="IPR039261">
    <property type="entry name" value="FNR_nucleotide-bd"/>
</dbReference>
<dbReference type="PANTHER" id="PTHR46237:SF1">
    <property type="entry name" value="CYTOCHROME B5 REDUCTASE 4"/>
    <property type="match status" value="1"/>
</dbReference>
<proteinExistence type="inferred from homology"/>
<dbReference type="InterPro" id="IPR008333">
    <property type="entry name" value="Cbr1-like_FAD-bd_dom"/>
</dbReference>
<dbReference type="InterPro" id="IPR001199">
    <property type="entry name" value="Cyt_B5-like_heme/steroid-bd"/>
</dbReference>
<dbReference type="Gene3D" id="3.40.50.80">
    <property type="entry name" value="Nucleotide-binding domain of ferredoxin-NADP reductase (FNR) module"/>
    <property type="match status" value="1"/>
</dbReference>
<protein>
    <recommendedName>
        <fullName evidence="13">Cytochrome-b5 reductase</fullName>
    </recommendedName>
</protein>
<evidence type="ECO:0000313" key="10">
    <source>
        <dbReference type="EMBL" id="KAJ3644384.1"/>
    </source>
</evidence>
<keyword evidence="12" id="KW-1185">Reference proteome</keyword>
<keyword evidence="3" id="KW-0479">Metal-binding</keyword>
<dbReference type="EMBL" id="JALNTZ010000007">
    <property type="protein sequence ID" value="KAJ3644384.1"/>
    <property type="molecule type" value="Genomic_DNA"/>
</dbReference>
<dbReference type="EMBL" id="JALNTZ010000007">
    <property type="protein sequence ID" value="KAJ3645098.1"/>
    <property type="molecule type" value="Genomic_DNA"/>
</dbReference>
<keyword evidence="7" id="KW-0472">Membrane</keyword>
<accession>A0AA38I0J1</accession>
<dbReference type="GO" id="GO:0006801">
    <property type="term" value="P:superoxide metabolic process"/>
    <property type="evidence" value="ECO:0007669"/>
    <property type="project" value="TreeGrafter"/>
</dbReference>
<name>A0AA38I0J1_9CUCU</name>
<evidence type="ECO:0000313" key="11">
    <source>
        <dbReference type="EMBL" id="KAJ3645098.1"/>
    </source>
</evidence>
<dbReference type="InterPro" id="IPR017927">
    <property type="entry name" value="FAD-bd_FR_type"/>
</dbReference>
<gene>
    <name evidence="10" type="ORF">Zmor_022118</name>
    <name evidence="11" type="ORF">Zmor_022785</name>
</gene>
<evidence type="ECO:0000256" key="3">
    <source>
        <dbReference type="ARBA" id="ARBA00022723"/>
    </source>
</evidence>
<dbReference type="Gene3D" id="3.10.120.10">
    <property type="entry name" value="Cytochrome b5-like heme/steroid binding domain"/>
    <property type="match status" value="1"/>
</dbReference>
<dbReference type="InterPro" id="IPR051872">
    <property type="entry name" value="Cytochrome_b5/Flavoprotein_Rdt"/>
</dbReference>
<dbReference type="SUPFAM" id="SSF63380">
    <property type="entry name" value="Riboflavin synthase domain-like"/>
    <property type="match status" value="1"/>
</dbReference>
<evidence type="ECO:0008006" key="13">
    <source>
        <dbReference type="Google" id="ProtNLM"/>
    </source>
</evidence>
<feature type="region of interest" description="Disordered" evidence="6">
    <location>
        <begin position="155"/>
        <end position="175"/>
    </location>
</feature>
<keyword evidence="7" id="KW-1133">Transmembrane helix</keyword>
<dbReference type="GO" id="GO:0005783">
    <property type="term" value="C:endoplasmic reticulum"/>
    <property type="evidence" value="ECO:0007669"/>
    <property type="project" value="TreeGrafter"/>
</dbReference>
<feature type="domain" description="FAD-binding FR-type" evidence="9">
    <location>
        <begin position="297"/>
        <end position="408"/>
    </location>
</feature>
<dbReference type="PROSITE" id="PS00191">
    <property type="entry name" value="CYTOCHROME_B5_1"/>
    <property type="match status" value="1"/>
</dbReference>
<dbReference type="FunFam" id="3.10.120.10:FF:000001">
    <property type="entry name" value="Cytochrome b5 reductase 4"/>
    <property type="match status" value="1"/>
</dbReference>
<dbReference type="InterPro" id="IPR001433">
    <property type="entry name" value="OxRdtase_FAD/NAD-bd"/>
</dbReference>
<organism evidence="10 12">
    <name type="scientific">Zophobas morio</name>
    <dbReference type="NCBI Taxonomy" id="2755281"/>
    <lineage>
        <taxon>Eukaryota</taxon>
        <taxon>Metazoa</taxon>
        <taxon>Ecdysozoa</taxon>
        <taxon>Arthropoda</taxon>
        <taxon>Hexapoda</taxon>
        <taxon>Insecta</taxon>
        <taxon>Pterygota</taxon>
        <taxon>Neoptera</taxon>
        <taxon>Endopterygota</taxon>
        <taxon>Coleoptera</taxon>
        <taxon>Polyphaga</taxon>
        <taxon>Cucujiformia</taxon>
        <taxon>Tenebrionidae</taxon>
        <taxon>Zophobas</taxon>
    </lineage>
</organism>
<evidence type="ECO:0000256" key="7">
    <source>
        <dbReference type="SAM" id="Phobius"/>
    </source>
</evidence>
<reference evidence="10" key="1">
    <citation type="journal article" date="2023" name="G3 (Bethesda)">
        <title>Whole genome assemblies of Zophobas morio and Tenebrio molitor.</title>
        <authorList>
            <person name="Kaur S."/>
            <person name="Stinson S.A."/>
            <person name="diCenzo G.C."/>
        </authorList>
    </citation>
    <scope>NUCLEOTIDE SEQUENCE</scope>
    <source>
        <strain evidence="10">QUZm001</strain>
    </source>
</reference>
<dbReference type="PRINTS" id="PR00406">
    <property type="entry name" value="CYTB5RDTASE"/>
</dbReference>
<dbReference type="InterPro" id="IPR018506">
    <property type="entry name" value="Cyt_B5_heme-BS"/>
</dbReference>